<proteinExistence type="predicted"/>
<evidence type="ECO:0000313" key="2">
    <source>
        <dbReference type="Proteomes" id="UP000796761"/>
    </source>
</evidence>
<comment type="caution">
    <text evidence="1">The sequence shown here is derived from an EMBL/GenBank/DDBJ whole genome shotgun (WGS) entry which is preliminary data.</text>
</comment>
<dbReference type="Proteomes" id="UP000796761">
    <property type="component" value="Unassembled WGS sequence"/>
</dbReference>
<protein>
    <submittedName>
        <fullName evidence="1">Uncharacterized protein</fullName>
    </submittedName>
</protein>
<keyword evidence="2" id="KW-1185">Reference proteome</keyword>
<sequence length="98" mass="10681">MVLFVAIIKTVPRAFVLVLERLKVGYYMTGETSLVTIPVTALMGWQSWINGAGQVCEKHFLDTAGSEEEPGTIDDPGGSFLQSACRGIRRHWKGGGRA</sequence>
<gene>
    <name evidence="1" type="ORF">HGM15179_011364</name>
</gene>
<name>A0A8K1GDF2_9PASS</name>
<dbReference type="AlphaFoldDB" id="A0A8K1GDF2"/>
<accession>A0A8K1GDF2</accession>
<dbReference type="EMBL" id="SWJQ01000354">
    <property type="protein sequence ID" value="TRZ15745.1"/>
    <property type="molecule type" value="Genomic_DNA"/>
</dbReference>
<organism evidence="1 2">
    <name type="scientific">Zosterops borbonicus</name>
    <dbReference type="NCBI Taxonomy" id="364589"/>
    <lineage>
        <taxon>Eukaryota</taxon>
        <taxon>Metazoa</taxon>
        <taxon>Chordata</taxon>
        <taxon>Craniata</taxon>
        <taxon>Vertebrata</taxon>
        <taxon>Euteleostomi</taxon>
        <taxon>Archelosauria</taxon>
        <taxon>Archosauria</taxon>
        <taxon>Dinosauria</taxon>
        <taxon>Saurischia</taxon>
        <taxon>Theropoda</taxon>
        <taxon>Coelurosauria</taxon>
        <taxon>Aves</taxon>
        <taxon>Neognathae</taxon>
        <taxon>Neoaves</taxon>
        <taxon>Telluraves</taxon>
        <taxon>Australaves</taxon>
        <taxon>Passeriformes</taxon>
        <taxon>Sylvioidea</taxon>
        <taxon>Zosteropidae</taxon>
        <taxon>Zosterops</taxon>
    </lineage>
</organism>
<reference evidence="1" key="1">
    <citation type="submission" date="2019-04" db="EMBL/GenBank/DDBJ databases">
        <title>Genome assembly of Zosterops borbonicus 15179.</title>
        <authorList>
            <person name="Leroy T."/>
            <person name="Anselmetti Y."/>
            <person name="Tilak M.-K."/>
            <person name="Nabholz B."/>
        </authorList>
    </citation>
    <scope>NUCLEOTIDE SEQUENCE</scope>
    <source>
        <strain evidence="1">HGM_15179</strain>
        <tissue evidence="1">Muscle</tissue>
    </source>
</reference>
<evidence type="ECO:0000313" key="1">
    <source>
        <dbReference type="EMBL" id="TRZ15745.1"/>
    </source>
</evidence>